<dbReference type="GO" id="GO:0009313">
    <property type="term" value="P:oligosaccharide catabolic process"/>
    <property type="evidence" value="ECO:0007669"/>
    <property type="project" value="TreeGrafter"/>
</dbReference>
<dbReference type="Gene3D" id="3.90.400.10">
    <property type="entry name" value="Oligo-1,6-glucosidase, Domain 2"/>
    <property type="match status" value="1"/>
</dbReference>
<dbReference type="RefSeq" id="WP_232593809.1">
    <property type="nucleotide sequence ID" value="NZ_BSPD01000073.1"/>
</dbReference>
<dbReference type="Gene3D" id="2.60.40.1180">
    <property type="entry name" value="Golgi alpha-mannosidase II"/>
    <property type="match status" value="1"/>
</dbReference>
<dbReference type="SUPFAM" id="SSF51445">
    <property type="entry name" value="(Trans)glycosidases"/>
    <property type="match status" value="1"/>
</dbReference>
<organism evidence="6 7">
    <name type="scientific">Marinibactrum halimedae</name>
    <dbReference type="NCBI Taxonomy" id="1444977"/>
    <lineage>
        <taxon>Bacteria</taxon>
        <taxon>Pseudomonadati</taxon>
        <taxon>Pseudomonadota</taxon>
        <taxon>Gammaproteobacteria</taxon>
        <taxon>Cellvibrionales</taxon>
        <taxon>Cellvibrionaceae</taxon>
        <taxon>Marinibactrum</taxon>
    </lineage>
</organism>
<dbReference type="SMART" id="SM00642">
    <property type="entry name" value="Aamy"/>
    <property type="match status" value="1"/>
</dbReference>
<keyword evidence="7" id="KW-1185">Reference proteome</keyword>
<name>A0AA37T990_9GAMM</name>
<protein>
    <submittedName>
        <fullName evidence="6">Alpha-glucosidase</fullName>
    </submittedName>
</protein>
<dbReference type="Gene3D" id="3.20.20.80">
    <property type="entry name" value="Glycosidases"/>
    <property type="match status" value="2"/>
</dbReference>
<reference evidence="6 7" key="1">
    <citation type="journal article" date="2014" name="Int. J. Syst. Evol. Microbiol.">
        <title>Complete genome sequence of Corynebacterium casei LMG S-19264T (=DSM 44701T), isolated from a smear-ripened cheese.</title>
        <authorList>
            <consortium name="US DOE Joint Genome Institute (JGI-PGF)"/>
            <person name="Walter F."/>
            <person name="Albersmeier A."/>
            <person name="Kalinowski J."/>
            <person name="Ruckert C."/>
        </authorList>
    </citation>
    <scope>NUCLEOTIDE SEQUENCE [LARGE SCALE GENOMIC DNA]</scope>
    <source>
        <strain evidence="6 7">NBRC 110095</strain>
    </source>
</reference>
<keyword evidence="2" id="KW-0378">Hydrolase</keyword>
<dbReference type="FunFam" id="3.90.400.10:FF:000002">
    <property type="entry name" value="Sucrose isomerase"/>
    <property type="match status" value="1"/>
</dbReference>
<evidence type="ECO:0000259" key="5">
    <source>
        <dbReference type="SMART" id="SM00642"/>
    </source>
</evidence>
<dbReference type="PANTHER" id="PTHR10357">
    <property type="entry name" value="ALPHA-AMYLASE FAMILY MEMBER"/>
    <property type="match status" value="1"/>
</dbReference>
<evidence type="ECO:0000256" key="2">
    <source>
        <dbReference type="ARBA" id="ARBA00022801"/>
    </source>
</evidence>
<comment type="similarity">
    <text evidence="1">Belongs to the glycosyl hydrolase 13 family.</text>
</comment>
<comment type="caution">
    <text evidence="6">The sequence shown here is derived from an EMBL/GenBank/DDBJ whole genome shotgun (WGS) entry which is preliminary data.</text>
</comment>
<dbReference type="InterPro" id="IPR013780">
    <property type="entry name" value="Glyco_hydro_b"/>
</dbReference>
<proteinExistence type="inferred from homology"/>
<evidence type="ECO:0000256" key="3">
    <source>
        <dbReference type="ARBA" id="ARBA00023295"/>
    </source>
</evidence>
<sequence length="608" mass="69359">MNSIDVVNAPITSLNEDKLPTSPLESESRSHACGLSNTTQHPLSDTEEWWRGAAIYQIYPRSFLDTNGDGIGDLPGITQKLDYIKQLGVDAIWISPFFASPMKDFGYDVSDYRAVDPMFGTLEDFDALVQKAHECGLKIIIDQVLSHTSSEHAWFKESRSSRDNSKFDWYVWADPLPDGSPPNNWLSIFGGSAWQWDSRRCQYYLHNFLSCQPDLNFHCEAVQTQILKEVEFWLKRGVDGFRLDAINFCFHDKQLRSNPPKPLNERKGRGFSNDNPYASQYHYFDNTQPEALLFLEKLRTLLDSYDAITTLGEINSEDSLASMAEYTEGNKRLHMGYSFELLADEFSPSYLKNTVSQLEEKLTDGWPCWAMNNHDVERAVTRWGNNENSSNFAKMLFGILATLRGSFCIYQGEELGLNEAMIPFELLQDPFGIEFWPEFKGRDGCRTPMPWNKEKYSGFSTTSPWLPISEQHTTQSVIDQFDDSESVLSFYQKLLHWRKTRKELIKGQIQFLDITTQSLSNQSLSENEAMLAYTRHISSQETLIVANFSASNRQLSVQAILKALQSASPAAPHKILIKKEAISYNSNFNEDLITLKGHGIFIATLARE</sequence>
<dbReference type="InterPro" id="IPR045857">
    <property type="entry name" value="O16G_dom_2"/>
</dbReference>
<dbReference type="GO" id="GO:0004556">
    <property type="term" value="F:alpha-amylase activity"/>
    <property type="evidence" value="ECO:0007669"/>
    <property type="project" value="TreeGrafter"/>
</dbReference>
<evidence type="ECO:0000256" key="4">
    <source>
        <dbReference type="SAM" id="MobiDB-lite"/>
    </source>
</evidence>
<dbReference type="AlphaFoldDB" id="A0AA37T990"/>
<dbReference type="Pfam" id="PF00128">
    <property type="entry name" value="Alpha-amylase"/>
    <property type="match status" value="1"/>
</dbReference>
<keyword evidence="3" id="KW-0326">Glycosidase</keyword>
<gene>
    <name evidence="6" type="primary">aglA</name>
    <name evidence="6" type="ORF">GCM10007877_30060</name>
</gene>
<feature type="domain" description="Glycosyl hydrolase family 13 catalytic" evidence="5">
    <location>
        <begin position="57"/>
        <end position="446"/>
    </location>
</feature>
<feature type="region of interest" description="Disordered" evidence="4">
    <location>
        <begin position="17"/>
        <end position="39"/>
    </location>
</feature>
<dbReference type="PANTHER" id="PTHR10357:SF179">
    <property type="entry name" value="NEUTRAL AND BASIC AMINO ACID TRANSPORT PROTEIN RBAT"/>
    <property type="match status" value="1"/>
</dbReference>
<dbReference type="FunFam" id="3.20.20.80:FF:000064">
    <property type="entry name" value="Oligo-1,6-glucosidase"/>
    <property type="match status" value="1"/>
</dbReference>
<evidence type="ECO:0000313" key="6">
    <source>
        <dbReference type="EMBL" id="GLS27287.1"/>
    </source>
</evidence>
<dbReference type="Proteomes" id="UP001156870">
    <property type="component" value="Unassembled WGS sequence"/>
</dbReference>
<evidence type="ECO:0000313" key="7">
    <source>
        <dbReference type="Proteomes" id="UP001156870"/>
    </source>
</evidence>
<dbReference type="InterPro" id="IPR006047">
    <property type="entry name" value="GH13_cat_dom"/>
</dbReference>
<accession>A0AA37T990</accession>
<dbReference type="CDD" id="cd11330">
    <property type="entry name" value="AmyAc_OligoGlu"/>
    <property type="match status" value="1"/>
</dbReference>
<dbReference type="EMBL" id="BSPD01000073">
    <property type="protein sequence ID" value="GLS27287.1"/>
    <property type="molecule type" value="Genomic_DNA"/>
</dbReference>
<evidence type="ECO:0000256" key="1">
    <source>
        <dbReference type="ARBA" id="ARBA00008061"/>
    </source>
</evidence>
<dbReference type="InterPro" id="IPR017853">
    <property type="entry name" value="GH"/>
</dbReference>